<dbReference type="SUPFAM" id="SSF48452">
    <property type="entry name" value="TPR-like"/>
    <property type="match status" value="2"/>
</dbReference>
<dbReference type="InterPro" id="IPR019734">
    <property type="entry name" value="TPR_rpt"/>
</dbReference>
<dbReference type="PANTHER" id="PTHR45588">
    <property type="entry name" value="TPR DOMAIN-CONTAINING PROTEIN"/>
    <property type="match status" value="1"/>
</dbReference>
<dbReference type="Gene3D" id="1.25.40.10">
    <property type="entry name" value="Tetratricopeptide repeat domain"/>
    <property type="match status" value="1"/>
</dbReference>
<dbReference type="AlphaFoldDB" id="A0A3B0RR29"/>
<protein>
    <submittedName>
        <fullName evidence="1">TPR repeat</fullName>
    </submittedName>
</protein>
<reference evidence="1" key="1">
    <citation type="submission" date="2018-06" db="EMBL/GenBank/DDBJ databases">
        <authorList>
            <person name="Zhirakovskaya E."/>
        </authorList>
    </citation>
    <scope>NUCLEOTIDE SEQUENCE</scope>
</reference>
<dbReference type="PROSITE" id="PS50005">
    <property type="entry name" value="TPR"/>
    <property type="match status" value="1"/>
</dbReference>
<evidence type="ECO:0000313" key="1">
    <source>
        <dbReference type="EMBL" id="VAV90728.1"/>
    </source>
</evidence>
<sequence>MDRFNLGTHTRLITTTSDEAQRYFNLGLNWCFGFNQEEGVKCFQKVLEFDPDCAMAFWGIAYAAGPFYNMPWCDFSPSEAKECTKFCYDNIERAKAASGNGSQAEIALINATAKRFQKPHPVSQKEFDLWDDGYADAMRQVYQTYPDDFDIMALFIEAMMTRTPWKLWNVRTDQPAQGADTLEALEVCERAIATADGQQISQHPAILHLHIHLTEMSSHPEQALGSADTLGTLCPDAGHLNHMPGHTYVLCGAYEKAKIASEKAIRADDMYLDYAGPFNFYTSARCHDLHLMMYTCMFLGQFQAAIAAAEKMCATLTKEVLSVKGRPQLAITMEGYYSMKMHVLVRFGRWQDIIDEPMPDDPQLYCVSTAMHHYAKGISYAALKNFPEAKRQRQLFHASLKLIPATRKFFNNTALDILGVAEKMLDGELEYHRGNYEEAFDHLRESVRRDDNLEYTEPWAWMHPPRHALAALLMEQGCCDEAETVYRTDLGLNNDLQRCAQHPGNIWSLHGLVECLRLRGETKVLPDFEKQLATAQKKADVAITSSCLCRTKINLPSSGHT</sequence>
<dbReference type="EMBL" id="UOEC01000082">
    <property type="protein sequence ID" value="VAV90728.1"/>
    <property type="molecule type" value="Genomic_DNA"/>
</dbReference>
<accession>A0A3B0RR29</accession>
<proteinExistence type="predicted"/>
<dbReference type="SMART" id="SM00028">
    <property type="entry name" value="TPR"/>
    <property type="match status" value="4"/>
</dbReference>
<dbReference type="InterPro" id="IPR011990">
    <property type="entry name" value="TPR-like_helical_dom_sf"/>
</dbReference>
<dbReference type="PANTHER" id="PTHR45588:SF1">
    <property type="entry name" value="WW DOMAIN-CONTAINING PROTEIN"/>
    <property type="match status" value="1"/>
</dbReference>
<organism evidence="1">
    <name type="scientific">hydrothermal vent metagenome</name>
    <dbReference type="NCBI Taxonomy" id="652676"/>
    <lineage>
        <taxon>unclassified sequences</taxon>
        <taxon>metagenomes</taxon>
        <taxon>ecological metagenomes</taxon>
    </lineage>
</organism>
<name>A0A3B0RR29_9ZZZZ</name>
<gene>
    <name evidence="1" type="ORF">MNBD_ALPHA08-1991</name>
</gene>